<keyword evidence="1" id="KW-0238">DNA-binding</keyword>
<dbReference type="Proteomes" id="UP000433575">
    <property type="component" value="Unassembled WGS sequence"/>
</dbReference>
<dbReference type="InterPro" id="IPR038056">
    <property type="entry name" value="YjbR-like_sf"/>
</dbReference>
<dbReference type="OrthoDB" id="9789813at2"/>
<name>A0A6N7SBY4_9FIRM</name>
<dbReference type="GO" id="GO:0003677">
    <property type="term" value="F:DNA binding"/>
    <property type="evidence" value="ECO:0007669"/>
    <property type="project" value="UniProtKB-KW"/>
</dbReference>
<dbReference type="EMBL" id="WKPI01000049">
    <property type="protein sequence ID" value="MSC34958.1"/>
    <property type="molecule type" value="Genomic_DNA"/>
</dbReference>
<accession>A0A6N7SBY4</accession>
<dbReference type="EMBL" id="WKPJ01000061">
    <property type="protein sequence ID" value="MSA91433.1"/>
    <property type="molecule type" value="Genomic_DNA"/>
</dbReference>
<dbReference type="AlphaFoldDB" id="A0A6N7SBY4"/>
<keyword evidence="4" id="KW-1185">Reference proteome</keyword>
<dbReference type="Gene3D" id="3.90.1150.30">
    <property type="match status" value="1"/>
</dbReference>
<evidence type="ECO:0000313" key="4">
    <source>
        <dbReference type="Proteomes" id="UP000480929"/>
    </source>
</evidence>
<dbReference type="Pfam" id="PF04237">
    <property type="entry name" value="YjbR"/>
    <property type="match status" value="1"/>
</dbReference>
<organism evidence="1 3">
    <name type="scientific">Holdemania massiliensis</name>
    <dbReference type="NCBI Taxonomy" id="1468449"/>
    <lineage>
        <taxon>Bacteria</taxon>
        <taxon>Bacillati</taxon>
        <taxon>Bacillota</taxon>
        <taxon>Erysipelotrichia</taxon>
        <taxon>Erysipelotrichales</taxon>
        <taxon>Erysipelotrichaceae</taxon>
        <taxon>Holdemania</taxon>
    </lineage>
</organism>
<dbReference type="Proteomes" id="UP000480929">
    <property type="component" value="Unassembled WGS sequence"/>
</dbReference>
<dbReference type="PANTHER" id="PTHR35145">
    <property type="entry name" value="CYTOPLASMIC PROTEIN-RELATED"/>
    <property type="match status" value="1"/>
</dbReference>
<dbReference type="SUPFAM" id="SSF142906">
    <property type="entry name" value="YjbR-like"/>
    <property type="match status" value="1"/>
</dbReference>
<dbReference type="RefSeq" id="WP_154240691.1">
    <property type="nucleotide sequence ID" value="NZ_WKPI01000049.1"/>
</dbReference>
<protein>
    <submittedName>
        <fullName evidence="1">MmcQ/YjbR family DNA-binding protein</fullName>
    </submittedName>
</protein>
<evidence type="ECO:0000313" key="1">
    <source>
        <dbReference type="EMBL" id="MSA91433.1"/>
    </source>
</evidence>
<dbReference type="InterPro" id="IPR007351">
    <property type="entry name" value="YjbR"/>
</dbReference>
<dbReference type="InterPro" id="IPR058532">
    <property type="entry name" value="YjbR/MT2646/Rv2570-like"/>
</dbReference>
<proteinExistence type="predicted"/>
<reference evidence="3 4" key="1">
    <citation type="journal article" date="2019" name="Nat. Med.">
        <title>A library of human gut bacterial isolates paired with longitudinal multiomics data enables mechanistic microbiome research.</title>
        <authorList>
            <person name="Poyet M."/>
            <person name="Groussin M."/>
            <person name="Gibbons S.M."/>
            <person name="Avila-Pacheco J."/>
            <person name="Jiang X."/>
            <person name="Kearney S.M."/>
            <person name="Perrotta A.R."/>
            <person name="Berdy B."/>
            <person name="Zhao S."/>
            <person name="Lieberman T.D."/>
            <person name="Swanson P.K."/>
            <person name="Smith M."/>
            <person name="Roesemann S."/>
            <person name="Alexander J.E."/>
            <person name="Rich S.A."/>
            <person name="Livny J."/>
            <person name="Vlamakis H."/>
            <person name="Clish C."/>
            <person name="Bullock K."/>
            <person name="Deik A."/>
            <person name="Scott J."/>
            <person name="Pierce K.A."/>
            <person name="Xavier R.J."/>
            <person name="Alm E.J."/>
        </authorList>
    </citation>
    <scope>NUCLEOTIDE SEQUENCE [LARGE SCALE GENOMIC DNA]</scope>
    <source>
        <strain evidence="1 3">BIOML-A4</strain>
        <strain evidence="2 4">BIOML-A5</strain>
    </source>
</reference>
<sequence>MIEEEALFHLKKPVPERLIAYGFQTKEAGFALKLPLKEEQFQLQVEVDASGMLFYAVIDEVTGEEYTLIHSVHAQGNFIAKLRQEVSRKLKEIASACFVADEFRTEQASRIIQSIEQNYGVRPEYLWEGSPASAALRHQETLKWFGVLMRLDYRKLDPRKQGQVEILVLKALPEQIAEQLGHPGFYRAFHMNKKHWITVVLDGTLEDEVIQEGISQSFALTAKAESKRPQPKE</sequence>
<comment type="caution">
    <text evidence="1">The sequence shown here is derived from an EMBL/GenBank/DDBJ whole genome shotgun (WGS) entry which is preliminary data.</text>
</comment>
<gene>
    <name evidence="2" type="ORF">GKD88_17715</name>
    <name evidence="1" type="ORF">GKE08_19145</name>
</gene>
<dbReference type="PANTHER" id="PTHR35145:SF1">
    <property type="entry name" value="CYTOPLASMIC PROTEIN"/>
    <property type="match status" value="1"/>
</dbReference>
<evidence type="ECO:0000313" key="3">
    <source>
        <dbReference type="Proteomes" id="UP000433575"/>
    </source>
</evidence>
<evidence type="ECO:0000313" key="2">
    <source>
        <dbReference type="EMBL" id="MSC34958.1"/>
    </source>
</evidence>